<accession>A0A1M6F1N8</accession>
<evidence type="ECO:0000256" key="1">
    <source>
        <dbReference type="ARBA" id="ARBA00004370"/>
    </source>
</evidence>
<evidence type="ECO:0000259" key="7">
    <source>
        <dbReference type="Pfam" id="PF05223"/>
    </source>
</evidence>
<dbReference type="GO" id="GO:0071972">
    <property type="term" value="F:peptidoglycan L,D-transpeptidase activity"/>
    <property type="evidence" value="ECO:0007669"/>
    <property type="project" value="TreeGrafter"/>
</dbReference>
<dbReference type="GO" id="GO:0008658">
    <property type="term" value="F:penicillin binding"/>
    <property type="evidence" value="ECO:0007669"/>
    <property type="project" value="InterPro"/>
</dbReference>
<dbReference type="InterPro" id="IPR007887">
    <property type="entry name" value="MecA_N"/>
</dbReference>
<gene>
    <name evidence="8" type="ORF">SAMN05444401_1777</name>
</gene>
<dbReference type="Gene3D" id="3.30.1390.30">
    <property type="entry name" value="Penicillin-binding protein 2a, domain 3"/>
    <property type="match status" value="1"/>
</dbReference>
<feature type="domain" description="NTF2-like N-terminal transpeptidase" evidence="7">
    <location>
        <begin position="37"/>
        <end position="157"/>
    </location>
</feature>
<dbReference type="InterPro" id="IPR012338">
    <property type="entry name" value="Beta-lactam/transpept-like"/>
</dbReference>
<evidence type="ECO:0000256" key="3">
    <source>
        <dbReference type="ARBA" id="ARBA00023136"/>
    </source>
</evidence>
<dbReference type="EMBL" id="FQZO01000002">
    <property type="protein sequence ID" value="SHI91612.1"/>
    <property type="molecule type" value="Genomic_DNA"/>
</dbReference>
<dbReference type="STRING" id="1121298.SAMN05444401_1777"/>
<evidence type="ECO:0000256" key="4">
    <source>
        <dbReference type="SAM" id="SignalP"/>
    </source>
</evidence>
<feature type="domain" description="Penicillin-binding protein transpeptidase" evidence="5">
    <location>
        <begin position="367"/>
        <end position="679"/>
    </location>
</feature>
<dbReference type="Pfam" id="PF03717">
    <property type="entry name" value="PBP_dimer"/>
    <property type="match status" value="1"/>
</dbReference>
<keyword evidence="9" id="KW-1185">Reference proteome</keyword>
<feature type="signal peptide" evidence="4">
    <location>
        <begin position="1"/>
        <end position="27"/>
    </location>
</feature>
<evidence type="ECO:0000256" key="2">
    <source>
        <dbReference type="ARBA" id="ARBA00007171"/>
    </source>
</evidence>
<dbReference type="PROSITE" id="PS51257">
    <property type="entry name" value="PROKAR_LIPOPROTEIN"/>
    <property type="match status" value="1"/>
</dbReference>
<dbReference type="InterPro" id="IPR050515">
    <property type="entry name" value="Beta-lactam/transpept"/>
</dbReference>
<dbReference type="SUPFAM" id="SSF56519">
    <property type="entry name" value="Penicillin binding protein dimerisation domain"/>
    <property type="match status" value="1"/>
</dbReference>
<dbReference type="PANTHER" id="PTHR30627">
    <property type="entry name" value="PEPTIDOGLYCAN D,D-TRANSPEPTIDASE"/>
    <property type="match status" value="1"/>
</dbReference>
<dbReference type="AlphaFoldDB" id="A0A1M6F1N8"/>
<dbReference type="SUPFAM" id="SSF54427">
    <property type="entry name" value="NTF2-like"/>
    <property type="match status" value="1"/>
</dbReference>
<dbReference type="RefSeq" id="WP_073005614.1">
    <property type="nucleotide sequence ID" value="NZ_FQZO01000002.1"/>
</dbReference>
<dbReference type="GO" id="GO:0071555">
    <property type="term" value="P:cell wall organization"/>
    <property type="evidence" value="ECO:0007669"/>
    <property type="project" value="TreeGrafter"/>
</dbReference>
<dbReference type="Proteomes" id="UP000184080">
    <property type="component" value="Unassembled WGS sequence"/>
</dbReference>
<name>A0A1M6F1N8_9CLOT</name>
<keyword evidence="3" id="KW-0472">Membrane</keyword>
<proteinExistence type="inferred from homology"/>
<reference evidence="8 9" key="1">
    <citation type="submission" date="2016-11" db="EMBL/GenBank/DDBJ databases">
        <authorList>
            <person name="Jaros S."/>
            <person name="Januszkiewicz K."/>
            <person name="Wedrychowicz H."/>
        </authorList>
    </citation>
    <scope>NUCLEOTIDE SEQUENCE [LARGE SCALE GENOMIC DNA]</scope>
    <source>
        <strain evidence="8 9">DSM 21864</strain>
    </source>
</reference>
<organism evidence="8 9">
    <name type="scientific">Clostridium amylolyticum</name>
    <dbReference type="NCBI Taxonomy" id="1121298"/>
    <lineage>
        <taxon>Bacteria</taxon>
        <taxon>Bacillati</taxon>
        <taxon>Bacillota</taxon>
        <taxon>Clostridia</taxon>
        <taxon>Eubacteriales</taxon>
        <taxon>Clostridiaceae</taxon>
        <taxon>Clostridium</taxon>
    </lineage>
</organism>
<dbReference type="InterPro" id="IPR001460">
    <property type="entry name" value="PCN-bd_Tpept"/>
</dbReference>
<evidence type="ECO:0000313" key="8">
    <source>
        <dbReference type="EMBL" id="SHI91612.1"/>
    </source>
</evidence>
<dbReference type="SUPFAM" id="SSF56601">
    <property type="entry name" value="beta-lactamase/transpeptidase-like"/>
    <property type="match status" value="1"/>
</dbReference>
<dbReference type="Pfam" id="PF00905">
    <property type="entry name" value="Transpeptidase"/>
    <property type="match status" value="1"/>
</dbReference>
<dbReference type="OrthoDB" id="9766847at2"/>
<evidence type="ECO:0000313" key="9">
    <source>
        <dbReference type="Proteomes" id="UP000184080"/>
    </source>
</evidence>
<dbReference type="GO" id="GO:0046677">
    <property type="term" value="P:response to antibiotic"/>
    <property type="evidence" value="ECO:0007669"/>
    <property type="project" value="InterPro"/>
</dbReference>
<dbReference type="Gene3D" id="3.90.1310.10">
    <property type="entry name" value="Penicillin-binding protein 2a (Domain 2)"/>
    <property type="match status" value="1"/>
</dbReference>
<dbReference type="InterPro" id="IPR005311">
    <property type="entry name" value="PBP_dimer"/>
</dbReference>
<comment type="similarity">
    <text evidence="2">Belongs to the transpeptidase family.</text>
</comment>
<comment type="subcellular location">
    <subcellularLocation>
        <location evidence="1">Membrane</location>
    </subcellularLocation>
</comment>
<keyword evidence="4" id="KW-0732">Signal</keyword>
<evidence type="ECO:0000259" key="6">
    <source>
        <dbReference type="Pfam" id="PF03717"/>
    </source>
</evidence>
<sequence>MKEFLNKKGLSLLMLLLVFLISGALFSACSKSETSVESFEAYKDKWQKKDYAAMYNMLSSKTKEKVNEKQFVDRYTAIYNGIEAANISINTAELDKSKVEKGDTAKIPFSITMDTLAGSVEIKDYEMILIKEKVDKKSHWRVEWSEKLIFPEMTEGDKVRAEAHNAKRGEIYDRNGKPLAVNAPIVSLGVHPSKFNNNKEAKIAELAKILDITPKFIEDKLKANKDPEMFVPIVNLLTSAQDKITAAMKIEGVIHAKPIARVYPGGEAFGSLIGNVGSITQEELEKLKGQGYTSTSIIGKRGLEQVLDKRLKGENGGTIYISKQKDGKEMEKITIAKKDSKDGENVKLTVDFDLQQKIYTELNKEPGSASALNPKTGEVLALVSSPSFDSNLFTTYIPESVKAQWEKSNNAEFNNRFKMSYAPGSTFKMITGAIGLDKGAIKLEDTINVQGKEWQKDSSWGKYKVTRVTDPGKPVNIKDAFIYSDNIYFAQAAINIGKDDFAKESSKFGLNEELPFVYPMAKAQISNDGKIKNDIQLADSGYGQGEVLMTPLHVSLAYSAVVNDGNIMTPILEAGESKVWKENAISKDSVKLLQEYLKAVIESPSGTGREAQIPGKSLAGKTGTAELKKSMEDTNAEENGWFVVMNTDNPKIVLTMMMENVKTRGGSHYVVPRAKRVMQDYLK</sequence>
<dbReference type="PANTHER" id="PTHR30627:SF25">
    <property type="entry name" value="PENICILLIN-BINDING PROTEIN 3"/>
    <property type="match status" value="1"/>
</dbReference>
<feature type="domain" description="Penicillin-binding protein dimerisation" evidence="6">
    <location>
        <begin position="165"/>
        <end position="332"/>
    </location>
</feature>
<dbReference type="InterPro" id="IPR032710">
    <property type="entry name" value="NTF2-like_dom_sf"/>
</dbReference>
<dbReference type="InterPro" id="IPR036138">
    <property type="entry name" value="PBP_dimer_sf"/>
</dbReference>
<dbReference type="Gene3D" id="3.40.710.10">
    <property type="entry name" value="DD-peptidase/beta-lactamase superfamily"/>
    <property type="match status" value="1"/>
</dbReference>
<protein>
    <submittedName>
        <fullName evidence="8">Penicillin-binding protein</fullName>
    </submittedName>
</protein>
<dbReference type="Gene3D" id="3.10.450.100">
    <property type="entry name" value="NTF2-like, domain 1"/>
    <property type="match status" value="1"/>
</dbReference>
<feature type="chain" id="PRO_5039355367" evidence="4">
    <location>
        <begin position="28"/>
        <end position="683"/>
    </location>
</feature>
<dbReference type="Pfam" id="PF05223">
    <property type="entry name" value="MecA_N"/>
    <property type="match status" value="1"/>
</dbReference>
<dbReference type="GO" id="GO:0005886">
    <property type="term" value="C:plasma membrane"/>
    <property type="evidence" value="ECO:0007669"/>
    <property type="project" value="TreeGrafter"/>
</dbReference>
<evidence type="ECO:0000259" key="5">
    <source>
        <dbReference type="Pfam" id="PF00905"/>
    </source>
</evidence>